<evidence type="ECO:0000259" key="4">
    <source>
        <dbReference type="Pfam" id="PF00561"/>
    </source>
</evidence>
<name>A0A934R9F3_9BACT</name>
<dbReference type="NCBIfam" id="TIGR01392">
    <property type="entry name" value="homoserO_Ac_trn"/>
    <property type="match status" value="1"/>
</dbReference>
<dbReference type="Pfam" id="PF00561">
    <property type="entry name" value="Abhydrolase_1"/>
    <property type="match status" value="1"/>
</dbReference>
<comment type="pathway">
    <text evidence="2">Amino-acid biosynthesis; L-methionine biosynthesis via de novo pathway; O-acetyl-L-homoserine from L-homoserine: step 1/1.</text>
</comment>
<dbReference type="EMBL" id="JAENII010000003">
    <property type="protein sequence ID" value="MBK1826360.1"/>
    <property type="molecule type" value="Genomic_DNA"/>
</dbReference>
<dbReference type="InterPro" id="IPR000073">
    <property type="entry name" value="AB_hydrolase_1"/>
</dbReference>
<dbReference type="PANTHER" id="PTHR32268:SF11">
    <property type="entry name" value="HOMOSERINE O-ACETYLTRANSFERASE"/>
    <property type="match status" value="1"/>
</dbReference>
<dbReference type="HAMAP" id="MF_00296">
    <property type="entry name" value="MetX_acyltransf"/>
    <property type="match status" value="1"/>
</dbReference>
<keyword evidence="2" id="KW-0963">Cytoplasm</keyword>
<comment type="subunit">
    <text evidence="2">Homodimer.</text>
</comment>
<accession>A0A934R9F3</accession>
<keyword evidence="2" id="KW-0028">Amino-acid biosynthesis</keyword>
<feature type="active site" description="Nucleophile" evidence="2 3">
    <location>
        <position position="163"/>
    </location>
</feature>
<evidence type="ECO:0000313" key="6">
    <source>
        <dbReference type="Proteomes" id="UP000658278"/>
    </source>
</evidence>
<dbReference type="InterPro" id="IPR029058">
    <property type="entry name" value="AB_hydrolase_fold"/>
</dbReference>
<comment type="catalytic activity">
    <reaction evidence="2">
        <text>L-homoserine + acetyl-CoA = O-acetyl-L-homoserine + CoA</text>
        <dbReference type="Rhea" id="RHEA:13701"/>
        <dbReference type="ChEBI" id="CHEBI:57287"/>
        <dbReference type="ChEBI" id="CHEBI:57288"/>
        <dbReference type="ChEBI" id="CHEBI:57476"/>
        <dbReference type="ChEBI" id="CHEBI:57716"/>
        <dbReference type="EC" id="2.3.1.31"/>
    </reaction>
</comment>
<evidence type="ECO:0000313" key="5">
    <source>
        <dbReference type="EMBL" id="MBK1826360.1"/>
    </source>
</evidence>
<dbReference type="GO" id="GO:0009086">
    <property type="term" value="P:methionine biosynthetic process"/>
    <property type="evidence" value="ECO:0007669"/>
    <property type="project" value="UniProtKB-UniRule"/>
</dbReference>
<evidence type="ECO:0000256" key="3">
    <source>
        <dbReference type="PIRSR" id="PIRSR000443-1"/>
    </source>
</evidence>
<dbReference type="PIRSF" id="PIRSF000443">
    <property type="entry name" value="Homoser_Ac_trans"/>
    <property type="match status" value="1"/>
</dbReference>
<dbReference type="SUPFAM" id="SSF53474">
    <property type="entry name" value="alpha/beta-Hydrolases"/>
    <property type="match status" value="1"/>
</dbReference>
<keyword evidence="6" id="KW-1185">Reference proteome</keyword>
<feature type="active site" evidence="2 3">
    <location>
        <position position="365"/>
    </location>
</feature>
<dbReference type="Gene3D" id="1.10.1740.110">
    <property type="match status" value="1"/>
</dbReference>
<organism evidence="5 6">
    <name type="scientific">Haloferula rosea</name>
    <dbReference type="NCBI Taxonomy" id="490093"/>
    <lineage>
        <taxon>Bacteria</taxon>
        <taxon>Pseudomonadati</taxon>
        <taxon>Verrucomicrobiota</taxon>
        <taxon>Verrucomicrobiia</taxon>
        <taxon>Verrucomicrobiales</taxon>
        <taxon>Verrucomicrobiaceae</taxon>
        <taxon>Haloferula</taxon>
    </lineage>
</organism>
<comment type="caution">
    <text evidence="2">Lacks conserved residue(s) required for the propagation of feature annotation.</text>
</comment>
<dbReference type="GO" id="GO:0004414">
    <property type="term" value="F:homoserine O-acetyltransferase activity"/>
    <property type="evidence" value="ECO:0007669"/>
    <property type="project" value="UniProtKB-UniRule"/>
</dbReference>
<dbReference type="NCBIfam" id="NF001209">
    <property type="entry name" value="PRK00175.1"/>
    <property type="match status" value="1"/>
</dbReference>
<gene>
    <name evidence="2" type="primary">metXA</name>
    <name evidence="5" type="ORF">JIN81_04985</name>
</gene>
<feature type="binding site" evidence="2">
    <location>
        <position position="366"/>
    </location>
    <ligand>
        <name>substrate</name>
    </ligand>
</feature>
<comment type="caution">
    <text evidence="5">The sequence shown here is derived from an EMBL/GenBank/DDBJ whole genome shotgun (WGS) entry which is preliminary data.</text>
</comment>
<dbReference type="AlphaFoldDB" id="A0A934R9F3"/>
<dbReference type="GO" id="GO:0009092">
    <property type="term" value="P:homoserine metabolic process"/>
    <property type="evidence" value="ECO:0007669"/>
    <property type="project" value="TreeGrafter"/>
</dbReference>
<keyword evidence="2 5" id="KW-0012">Acyltransferase</keyword>
<proteinExistence type="inferred from homology"/>
<dbReference type="InterPro" id="IPR008220">
    <property type="entry name" value="HAT_MetX-like"/>
</dbReference>
<feature type="active site" evidence="2 3">
    <location>
        <position position="332"/>
    </location>
</feature>
<sequence length="385" mass="43210">MLLPVSAVTTQFFTIRDEAPLKLREGGELPEVTLAYETWGELNPDRSNAILLFHALSGSHHAKGHNPAIPGTDDRWQPEMHDGWWNEFIGPGKALDTDQYFIICANYLGGCYGSTGPASIDPRSGSPYGSHFPQLTAADQVDVQARLLDHLGIGKLNAVVGPSVGGLVALSFATLLPERVDRVISIASGFKTTVLNRLILFEQILAIENDPYFNGGNYYDNGRPDYGLALARMISHKTFVHIDAFERRARRDVIPEKEMLAWYNVQDQFQSYMLAQGKKFVKRFDANTYLRIIDLWSRFNPITEGGAEDEVDLLKRSQAAGHKWLIFSIDSDFCFYPEEQAELAKHLTEAGVEPMHITVHSDKGHDSFLLEPHLYTPHIQWLLGQ</sequence>
<evidence type="ECO:0000256" key="2">
    <source>
        <dbReference type="HAMAP-Rule" id="MF_00296"/>
    </source>
</evidence>
<dbReference type="Proteomes" id="UP000658278">
    <property type="component" value="Unassembled WGS sequence"/>
</dbReference>
<feature type="domain" description="AB hydrolase-1" evidence="4">
    <location>
        <begin position="49"/>
        <end position="352"/>
    </location>
</feature>
<comment type="subcellular location">
    <subcellularLocation>
        <location evidence="2">Cytoplasm</location>
    </subcellularLocation>
</comment>
<protein>
    <recommendedName>
        <fullName evidence="2">Homoserine O-acetyltransferase</fullName>
        <shortName evidence="2">HAT</shortName>
        <ecNumber evidence="2">2.3.1.31</ecNumber>
    </recommendedName>
    <alternativeName>
        <fullName evidence="2">Homoserine transacetylase</fullName>
        <shortName evidence="2">HTA</shortName>
    </alternativeName>
</protein>
<reference evidence="5" key="1">
    <citation type="submission" date="2021-01" db="EMBL/GenBank/DDBJ databases">
        <title>Modified the classification status of verrucomicrobia.</title>
        <authorList>
            <person name="Feng X."/>
        </authorList>
    </citation>
    <scope>NUCLEOTIDE SEQUENCE</scope>
    <source>
        <strain evidence="5">KCTC 22201</strain>
    </source>
</reference>
<dbReference type="PANTHER" id="PTHR32268">
    <property type="entry name" value="HOMOSERINE O-ACETYLTRANSFERASE"/>
    <property type="match status" value="1"/>
</dbReference>
<dbReference type="GO" id="GO:0005737">
    <property type="term" value="C:cytoplasm"/>
    <property type="evidence" value="ECO:0007669"/>
    <property type="project" value="UniProtKB-SubCell"/>
</dbReference>
<dbReference type="Gene3D" id="3.40.50.1820">
    <property type="entry name" value="alpha/beta hydrolase"/>
    <property type="match status" value="1"/>
</dbReference>
<comment type="similarity">
    <text evidence="2">Belongs to the AB hydrolase superfamily. MetX family.</text>
</comment>
<comment type="function">
    <text evidence="2">Transfers an acetyl group from acetyl-CoA to L-homoserine, forming acetyl-L-homoserine.</text>
</comment>
<dbReference type="EC" id="2.3.1.31" evidence="2"/>
<keyword evidence="2" id="KW-0486">Methionine biosynthesis</keyword>
<evidence type="ECO:0000256" key="1">
    <source>
        <dbReference type="ARBA" id="ARBA00022679"/>
    </source>
</evidence>
<keyword evidence="1 2" id="KW-0808">Transferase</keyword>
<feature type="binding site" evidence="2">
    <location>
        <position position="232"/>
    </location>
    <ligand>
        <name>substrate</name>
    </ligand>
</feature>